<feature type="signal peptide" evidence="2">
    <location>
        <begin position="1"/>
        <end position="20"/>
    </location>
</feature>
<dbReference type="RefSeq" id="WP_197004346.1">
    <property type="nucleotide sequence ID" value="NZ_BONS01000020.1"/>
</dbReference>
<protein>
    <submittedName>
        <fullName evidence="3">Uncharacterized protein</fullName>
    </submittedName>
</protein>
<evidence type="ECO:0000313" key="3">
    <source>
        <dbReference type="EMBL" id="MBG6137484.1"/>
    </source>
</evidence>
<dbReference type="Gene3D" id="2.90.10.10">
    <property type="entry name" value="Bulb-type lectin domain"/>
    <property type="match status" value="1"/>
</dbReference>
<keyword evidence="4" id="KW-1185">Reference proteome</keyword>
<evidence type="ECO:0000256" key="1">
    <source>
        <dbReference type="SAM" id="MobiDB-lite"/>
    </source>
</evidence>
<feature type="chain" id="PRO_5038788527" evidence="2">
    <location>
        <begin position="21"/>
        <end position="271"/>
    </location>
</feature>
<proteinExistence type="predicted"/>
<dbReference type="InterPro" id="IPR036426">
    <property type="entry name" value="Bulb-type_lectin_dom_sf"/>
</dbReference>
<keyword evidence="2" id="KW-0732">Signal</keyword>
<dbReference type="SUPFAM" id="SSF51110">
    <property type="entry name" value="alpha-D-mannose-specific plant lectins"/>
    <property type="match status" value="1"/>
</dbReference>
<feature type="compositionally biased region" description="Low complexity" evidence="1">
    <location>
        <begin position="65"/>
        <end position="90"/>
    </location>
</feature>
<feature type="compositionally biased region" description="Polar residues" evidence="1">
    <location>
        <begin position="33"/>
        <end position="45"/>
    </location>
</feature>
<evidence type="ECO:0000313" key="4">
    <source>
        <dbReference type="Proteomes" id="UP000622552"/>
    </source>
</evidence>
<dbReference type="Proteomes" id="UP000622552">
    <property type="component" value="Unassembled WGS sequence"/>
</dbReference>
<dbReference type="AlphaFoldDB" id="A0A8J7GEW4"/>
<accession>A0A8J7GEW4</accession>
<evidence type="ECO:0000256" key="2">
    <source>
        <dbReference type="SAM" id="SignalP"/>
    </source>
</evidence>
<comment type="caution">
    <text evidence="3">The sequence shown here is derived from an EMBL/GenBank/DDBJ whole genome shotgun (WGS) entry which is preliminary data.</text>
</comment>
<reference evidence="3" key="1">
    <citation type="submission" date="2020-11" db="EMBL/GenBank/DDBJ databases">
        <title>Sequencing the genomes of 1000 actinobacteria strains.</title>
        <authorList>
            <person name="Klenk H.-P."/>
        </authorList>
    </citation>
    <scope>NUCLEOTIDE SEQUENCE</scope>
    <source>
        <strain evidence="3">DSM 45356</strain>
    </source>
</reference>
<organism evidence="3 4">
    <name type="scientific">Longispora fulva</name>
    <dbReference type="NCBI Taxonomy" id="619741"/>
    <lineage>
        <taxon>Bacteria</taxon>
        <taxon>Bacillati</taxon>
        <taxon>Actinomycetota</taxon>
        <taxon>Actinomycetes</taxon>
        <taxon>Micromonosporales</taxon>
        <taxon>Micromonosporaceae</taxon>
        <taxon>Longispora</taxon>
    </lineage>
</organism>
<dbReference type="EMBL" id="JADOUF010000001">
    <property type="protein sequence ID" value="MBG6137484.1"/>
    <property type="molecule type" value="Genomic_DNA"/>
</dbReference>
<dbReference type="InterPro" id="IPR011047">
    <property type="entry name" value="Quinoprotein_ADH-like_sf"/>
</dbReference>
<gene>
    <name evidence="3" type="ORF">IW245_003678</name>
</gene>
<sequence>MFKKSLIGVAALIMAASVSAFGFVPADKADAASTSRVQHARTTPNPACDRPQPQATRPATPPATPSAQPELPSAAKAAAPKVAPSSAPAQSRREVRDPYGNGQPCPGTVAKVHAQGLNTGGNPGSGCFGVTWHTSTIWDVPVYYTSDRIFISSGDTCTFDRNFRTVVTLDMDGWFKVFDFYQPTQTWTLIWHAGNNGYPNTPWQARTQTAYADYILYQTDNNLVAYTVGGSPRWSSWTLQAGLAFGTAQSDGNFCIYLNYQTAGWCTDTNY</sequence>
<name>A0A8J7GEW4_9ACTN</name>
<feature type="region of interest" description="Disordered" evidence="1">
    <location>
        <begin position="33"/>
        <end position="106"/>
    </location>
</feature>
<dbReference type="SUPFAM" id="SSF50998">
    <property type="entry name" value="Quinoprotein alcohol dehydrogenase-like"/>
    <property type="match status" value="1"/>
</dbReference>